<dbReference type="Gene3D" id="3.40.395.10">
    <property type="entry name" value="Adenoviral Proteinase, Chain A"/>
    <property type="match status" value="1"/>
</dbReference>
<organism evidence="6 7">
    <name type="scientific">Rhodofomes roseus</name>
    <dbReference type="NCBI Taxonomy" id="34475"/>
    <lineage>
        <taxon>Eukaryota</taxon>
        <taxon>Fungi</taxon>
        <taxon>Dikarya</taxon>
        <taxon>Basidiomycota</taxon>
        <taxon>Agaricomycotina</taxon>
        <taxon>Agaricomycetes</taxon>
        <taxon>Polyporales</taxon>
        <taxon>Rhodofomes</taxon>
    </lineage>
</organism>
<dbReference type="PROSITE" id="PS50600">
    <property type="entry name" value="ULP_PROTEASE"/>
    <property type="match status" value="1"/>
</dbReference>
<dbReference type="GeneID" id="72008299"/>
<evidence type="ECO:0000256" key="3">
    <source>
        <dbReference type="ARBA" id="ARBA00022801"/>
    </source>
</evidence>
<accession>A0ABQ8KC73</accession>
<protein>
    <recommendedName>
        <fullName evidence="5">Ubiquitin-like protease family profile domain-containing protein</fullName>
    </recommendedName>
</protein>
<dbReference type="InterPro" id="IPR003653">
    <property type="entry name" value="Peptidase_C48_C"/>
</dbReference>
<keyword evidence="7" id="KW-1185">Reference proteome</keyword>
<dbReference type="InterPro" id="IPR038765">
    <property type="entry name" value="Papain-like_cys_pep_sf"/>
</dbReference>
<proteinExistence type="inferred from homology"/>
<gene>
    <name evidence="6" type="ORF">C8Q71DRAFT_858853</name>
</gene>
<feature type="compositionally biased region" description="Polar residues" evidence="4">
    <location>
        <begin position="559"/>
        <end position="584"/>
    </location>
</feature>
<evidence type="ECO:0000313" key="6">
    <source>
        <dbReference type="EMBL" id="KAH9835199.1"/>
    </source>
</evidence>
<evidence type="ECO:0000259" key="5">
    <source>
        <dbReference type="PROSITE" id="PS50600"/>
    </source>
</evidence>
<dbReference type="Pfam" id="PF02902">
    <property type="entry name" value="Peptidase_C48"/>
    <property type="match status" value="1"/>
</dbReference>
<dbReference type="Proteomes" id="UP000814176">
    <property type="component" value="Unassembled WGS sequence"/>
</dbReference>
<evidence type="ECO:0000256" key="1">
    <source>
        <dbReference type="ARBA" id="ARBA00005234"/>
    </source>
</evidence>
<evidence type="ECO:0000256" key="4">
    <source>
        <dbReference type="SAM" id="MobiDB-lite"/>
    </source>
</evidence>
<feature type="domain" description="Ubiquitin-like protease family profile" evidence="5">
    <location>
        <begin position="207"/>
        <end position="1230"/>
    </location>
</feature>
<reference evidence="6 7" key="1">
    <citation type="journal article" date="2021" name="Environ. Microbiol.">
        <title>Gene family expansions and transcriptome signatures uncover fungal adaptations to wood decay.</title>
        <authorList>
            <person name="Hage H."/>
            <person name="Miyauchi S."/>
            <person name="Viragh M."/>
            <person name="Drula E."/>
            <person name="Min B."/>
            <person name="Chaduli D."/>
            <person name="Navarro D."/>
            <person name="Favel A."/>
            <person name="Norest M."/>
            <person name="Lesage-Meessen L."/>
            <person name="Balint B."/>
            <person name="Merenyi Z."/>
            <person name="de Eugenio L."/>
            <person name="Morin E."/>
            <person name="Martinez A.T."/>
            <person name="Baldrian P."/>
            <person name="Stursova M."/>
            <person name="Martinez M.J."/>
            <person name="Novotny C."/>
            <person name="Magnuson J.K."/>
            <person name="Spatafora J.W."/>
            <person name="Maurice S."/>
            <person name="Pangilinan J."/>
            <person name="Andreopoulos W."/>
            <person name="LaButti K."/>
            <person name="Hundley H."/>
            <person name="Na H."/>
            <person name="Kuo A."/>
            <person name="Barry K."/>
            <person name="Lipzen A."/>
            <person name="Henrissat B."/>
            <person name="Riley R."/>
            <person name="Ahrendt S."/>
            <person name="Nagy L.G."/>
            <person name="Grigoriev I.V."/>
            <person name="Martin F."/>
            <person name="Rosso M.N."/>
        </authorList>
    </citation>
    <scope>NUCLEOTIDE SEQUENCE [LARGE SCALE GENOMIC DNA]</scope>
    <source>
        <strain evidence="6 7">CIRM-BRFM 1785</strain>
    </source>
</reference>
<feature type="compositionally biased region" description="Polar residues" evidence="4">
    <location>
        <begin position="535"/>
        <end position="545"/>
    </location>
</feature>
<comment type="similarity">
    <text evidence="1">Belongs to the peptidase C48 family.</text>
</comment>
<evidence type="ECO:0000256" key="2">
    <source>
        <dbReference type="ARBA" id="ARBA00022670"/>
    </source>
</evidence>
<feature type="region of interest" description="Disordered" evidence="4">
    <location>
        <begin position="452"/>
        <end position="472"/>
    </location>
</feature>
<comment type="caution">
    <text evidence="6">The sequence shown here is derived from an EMBL/GenBank/DDBJ whole genome shotgun (WGS) entry which is preliminary data.</text>
</comment>
<feature type="compositionally biased region" description="Polar residues" evidence="4">
    <location>
        <begin position="593"/>
        <end position="607"/>
    </location>
</feature>
<feature type="compositionally biased region" description="Pro residues" evidence="4">
    <location>
        <begin position="505"/>
        <end position="517"/>
    </location>
</feature>
<keyword evidence="2" id="KW-0645">Protease</keyword>
<feature type="region of interest" description="Disordered" evidence="4">
    <location>
        <begin position="490"/>
        <end position="615"/>
    </location>
</feature>
<keyword evidence="3" id="KW-0378">Hydrolase</keyword>
<dbReference type="SUPFAM" id="SSF54001">
    <property type="entry name" value="Cysteine proteinases"/>
    <property type="match status" value="1"/>
</dbReference>
<feature type="compositionally biased region" description="Basic and acidic residues" evidence="4">
    <location>
        <begin position="462"/>
        <end position="472"/>
    </location>
</feature>
<dbReference type="EMBL" id="JADCUA010000013">
    <property type="protein sequence ID" value="KAH9835199.1"/>
    <property type="molecule type" value="Genomic_DNA"/>
</dbReference>
<dbReference type="RefSeq" id="XP_047777632.1">
    <property type="nucleotide sequence ID" value="XM_047927567.1"/>
</dbReference>
<name>A0ABQ8KC73_9APHY</name>
<sequence length="1604" mass="180883">MTQNNTVVDLTTDDQVFNAKDWIGVGKTWPQDVPGYLQEARSKVFTIPREWSAIFPEHDLPVLDFVAWSLPPVSFDIRFTHPGTWFTQDVSNTDVTVLMERSLPSRDYVESLEKASNQAWLNGAQSMHDLRYNDRRERLPLYTLTAWHDLLEIRDAQQSWKSSRSWLAHVRKDPSLAAGAVEAEKLLLSLSWDKPCSTPPRLGARTCLTSTRTLNRLLDDKAWISGSLMDAMIEHVNRRLQDKRELAFEVLIASHVVMQQLRRAVSLHDYGQKNVPMLARFEQRVKLDRYERLYLPVFVHNCHWIAVEVNFSQSTIAYGDSLHDMPAPDAEIEVIQHWLRVRFAWLRFKDLGNSLAHGRQHDKNQCGMCAVNTITHAVFGDKLWEKSRSCLERLLWFNKLASRLTILQDASTEHPLAVDGLRTTPMATPPHGDDRRRTSALSLSSILNPVFPSDVAPSARSSDTRPHGDDLRQSSALSLSSILNPLYPSNVAPSEHSSDTHIPPSLLPPLPSPPISPPVSEIRRSPTPSPVPHTAPNTKPSSSAFFSIFQPDTEAACRTSRSSNKRQVSERSPSCSPSEGTGSFTKKRKMTERSPSCTQPKEGTSHSAVHERKQRRELDAGTLAVDARKLATFRKGILFIDQRAEFDRNDIRIVRCSKCGKEPKMKRPYEVMRFREHYRRCKGSTRRKGTEAGGMSTLVALGWTAASSSTSSRPQQKQILAQPQRSEVPCPGLTSHYHAFIAQYLHRTAVHGGGARSIVVLAKERYGKTYARLTKKEKNIVLDAQALEHRWRNDHARERVFSTQCSRFVEVGVDEELSPCFSCLHLPSLEAFAHATKKPAPANKDFIFVNHRFRDPVLGELYAKVIGVKELIDEAQLDSCSPFVLYANGVLKGKFKSDKILSGLLEAFLIRNDKDFRGVGMQNFKWPSGYDEFVNLIRFHSPSAYRVVAQYLPSRTDRSYKHCEARQPKLHMGIGDPTFNAVVDQLAIYEYSGPVGLSCDDTKLLPALRIYWDSKEAKFFLVGGVEGRLQVTDPDALEKSIDDCGATPGAKLRLWCIQVPLPKIPPIVVAAIAIANDMNADNLVPLSDKILRGLIAREVQVVSYACDGTEVERSVQRLLTDRAEERLKYVIPSPDADSCLEPHEIVIPVIAGQPVVMIQDSKHGAKTFRNNAYSGARFLTLGNVYFLYRHIRQAARGKDSPLYERDVERLDRQDDNAAARLYSAQFLQYLANEHPDFVGEILLLFVFGELIDGYQNRSISHHERIKMALRTRYFLEMWKSYLSATGHSQVKYFISREATDIMRMLVDGLLGLIFVHRDHVSMDPKSESMHGCFPLLPWYHASEPCEHVFGESRRLVKDFTMLDFYFMVPKLRLKIREAVFRAEMSDPKARASGYNHTYFDVHGLDMHALTVFPTVAEIGFISKQVYDEASSLIALTGLSPSQLVQPAIPSISSWYTEPADDDDSSDIDMYESGVKDDGGDIWKMLGHDEEDDIACKRLPSEDDEMVSLKLAAISTTISDVVNVAAMPDIEDDVEADVCAEEYRDIREAIYAALPPVDLPAEKQKPLGLGHILPAQVDFSALVELRRIHQTRQAEKGVRENVQSL</sequence>
<feature type="region of interest" description="Disordered" evidence="4">
    <location>
        <begin position="418"/>
        <end position="438"/>
    </location>
</feature>
<evidence type="ECO:0000313" key="7">
    <source>
        <dbReference type="Proteomes" id="UP000814176"/>
    </source>
</evidence>